<accession>A0A3R7F2Q1</accession>
<keyword evidence="1" id="KW-1133">Transmembrane helix</keyword>
<gene>
    <name evidence="2" type="ORF">BCY88_15015</name>
</gene>
<evidence type="ECO:0000313" key="3">
    <source>
        <dbReference type="Proteomes" id="UP000283709"/>
    </source>
</evidence>
<dbReference type="Proteomes" id="UP000283709">
    <property type="component" value="Unassembled WGS sequence"/>
</dbReference>
<dbReference type="AlphaFoldDB" id="A0A3R7F2Q1"/>
<reference evidence="2 3" key="1">
    <citation type="submission" date="2016-07" db="EMBL/GenBank/DDBJ databases">
        <title>Genome analysis of Burkholderia fungorum ES3-20.</title>
        <authorList>
            <person name="Xu D."/>
            <person name="Yao R."/>
            <person name="Zheng S."/>
        </authorList>
    </citation>
    <scope>NUCLEOTIDE SEQUENCE [LARGE SCALE GENOMIC DNA]</scope>
    <source>
        <strain evidence="2 3">ES3-20</strain>
    </source>
</reference>
<feature type="transmembrane region" description="Helical" evidence="1">
    <location>
        <begin position="48"/>
        <end position="68"/>
    </location>
</feature>
<evidence type="ECO:0000256" key="1">
    <source>
        <dbReference type="SAM" id="Phobius"/>
    </source>
</evidence>
<organism evidence="2 3">
    <name type="scientific">Paraburkholderia fungorum</name>
    <dbReference type="NCBI Taxonomy" id="134537"/>
    <lineage>
        <taxon>Bacteria</taxon>
        <taxon>Pseudomonadati</taxon>
        <taxon>Pseudomonadota</taxon>
        <taxon>Betaproteobacteria</taxon>
        <taxon>Burkholderiales</taxon>
        <taxon>Burkholderiaceae</taxon>
        <taxon>Paraburkholderia</taxon>
    </lineage>
</organism>
<dbReference type="EMBL" id="MCAS01000069">
    <property type="protein sequence ID" value="RKF29923.1"/>
    <property type="molecule type" value="Genomic_DNA"/>
</dbReference>
<sequence>MAIGFSMVFCAYSAGPERWPALHTVLLAAQGMLPVARACGCCLWGFGMVWLVSGFFLLSLVEAGFFWLKVRVGWIVGRFLRKLQYVSVGFI</sequence>
<keyword evidence="1" id="KW-0812">Transmembrane</keyword>
<keyword evidence="1" id="KW-0472">Membrane</keyword>
<evidence type="ECO:0000313" key="2">
    <source>
        <dbReference type="EMBL" id="RKF29923.1"/>
    </source>
</evidence>
<protein>
    <submittedName>
        <fullName evidence="2">Uncharacterized protein</fullName>
    </submittedName>
</protein>
<comment type="caution">
    <text evidence="2">The sequence shown here is derived from an EMBL/GenBank/DDBJ whole genome shotgun (WGS) entry which is preliminary data.</text>
</comment>
<proteinExistence type="predicted"/>
<name>A0A3R7F2Q1_9BURK</name>
<dbReference type="RefSeq" id="WP_120349476.1">
    <property type="nucleotide sequence ID" value="NZ_MCAS01000069.1"/>
</dbReference>
<dbReference type="OrthoDB" id="5185413at2"/>